<dbReference type="PROSITE" id="PS50075">
    <property type="entry name" value="CARRIER"/>
    <property type="match status" value="1"/>
</dbReference>
<keyword evidence="3" id="KW-1185">Reference proteome</keyword>
<reference evidence="2 3" key="1">
    <citation type="submission" date="2019-06" db="EMBL/GenBank/DDBJ databases">
        <title>Sequencing the genomes of 1000 actinobacteria strains.</title>
        <authorList>
            <person name="Klenk H.-P."/>
        </authorList>
    </citation>
    <scope>NUCLEOTIDE SEQUENCE [LARGE SCALE GENOMIC DNA]</scope>
    <source>
        <strain evidence="2 3">DSM 45671</strain>
    </source>
</reference>
<evidence type="ECO:0000313" key="3">
    <source>
        <dbReference type="Proteomes" id="UP000321261"/>
    </source>
</evidence>
<sequence length="115" mass="12621">MSRSPEISQAIFEDVKAVVVTTLDIEDKADDLGPETGLHGNLPELDSLTVVKLIVALQERFGIEIEIDEIMGDVFGSLGRLAAFVESKVRWEPLVGVDTGRVRHDVSRRAPEGDH</sequence>
<dbReference type="Proteomes" id="UP000321261">
    <property type="component" value="Unassembled WGS sequence"/>
</dbReference>
<dbReference type="EMBL" id="VIWU01000001">
    <property type="protein sequence ID" value="TWF74185.1"/>
    <property type="molecule type" value="Genomic_DNA"/>
</dbReference>
<dbReference type="SUPFAM" id="SSF47336">
    <property type="entry name" value="ACP-like"/>
    <property type="match status" value="1"/>
</dbReference>
<dbReference type="InterPro" id="IPR036736">
    <property type="entry name" value="ACP-like_sf"/>
</dbReference>
<dbReference type="Gene3D" id="1.10.1200.10">
    <property type="entry name" value="ACP-like"/>
    <property type="match status" value="1"/>
</dbReference>
<proteinExistence type="predicted"/>
<organism evidence="2 3">
    <name type="scientific">Pseudonocardia hierapolitana</name>
    <dbReference type="NCBI Taxonomy" id="1128676"/>
    <lineage>
        <taxon>Bacteria</taxon>
        <taxon>Bacillati</taxon>
        <taxon>Actinomycetota</taxon>
        <taxon>Actinomycetes</taxon>
        <taxon>Pseudonocardiales</taxon>
        <taxon>Pseudonocardiaceae</taxon>
        <taxon>Pseudonocardia</taxon>
    </lineage>
</organism>
<evidence type="ECO:0000259" key="1">
    <source>
        <dbReference type="PROSITE" id="PS50075"/>
    </source>
</evidence>
<dbReference type="InterPro" id="IPR009081">
    <property type="entry name" value="PP-bd_ACP"/>
</dbReference>
<name>A0A561SH41_9PSEU</name>
<dbReference type="AlphaFoldDB" id="A0A561SH41"/>
<comment type="caution">
    <text evidence="2">The sequence shown here is derived from an EMBL/GenBank/DDBJ whole genome shotgun (WGS) entry which is preliminary data.</text>
</comment>
<gene>
    <name evidence="2" type="ORF">FHX44_1164</name>
</gene>
<dbReference type="OrthoDB" id="2626117at2"/>
<accession>A0A561SH41</accession>
<dbReference type="RefSeq" id="WP_147253597.1">
    <property type="nucleotide sequence ID" value="NZ_VIWU01000001.1"/>
</dbReference>
<protein>
    <submittedName>
        <fullName evidence="2">Acyl carrier protein</fullName>
    </submittedName>
</protein>
<evidence type="ECO:0000313" key="2">
    <source>
        <dbReference type="EMBL" id="TWF74185.1"/>
    </source>
</evidence>
<dbReference type="Pfam" id="PF00550">
    <property type="entry name" value="PP-binding"/>
    <property type="match status" value="1"/>
</dbReference>
<feature type="domain" description="Carrier" evidence="1">
    <location>
        <begin position="9"/>
        <end position="89"/>
    </location>
</feature>